<dbReference type="PANTHER" id="PTHR46481:SF11">
    <property type="entry name" value="ZINC FINGER BED DOMAIN-CONTAINING PROTEIN RICESLEEPER 2-LIKE"/>
    <property type="match status" value="1"/>
</dbReference>
<comment type="subunit">
    <text evidence="2">Homodimer.</text>
</comment>
<evidence type="ECO:0000256" key="2">
    <source>
        <dbReference type="ARBA" id="ARBA00011738"/>
    </source>
</evidence>
<proteinExistence type="predicted"/>
<dbReference type="GO" id="GO:0046983">
    <property type="term" value="F:protein dimerization activity"/>
    <property type="evidence" value="ECO:0007669"/>
    <property type="project" value="InterPro"/>
</dbReference>
<protein>
    <recommendedName>
        <fullName evidence="12">BED-type domain-containing protein</fullName>
    </recommendedName>
</protein>
<dbReference type="InterPro" id="IPR012337">
    <property type="entry name" value="RNaseH-like_sf"/>
</dbReference>
<dbReference type="GO" id="GO:0005634">
    <property type="term" value="C:nucleus"/>
    <property type="evidence" value="ECO:0007669"/>
    <property type="project" value="UniProtKB-SubCell"/>
</dbReference>
<reference evidence="13 14" key="1">
    <citation type="journal article" date="2018" name="Science">
        <title>The opium poppy genome and morphinan production.</title>
        <authorList>
            <person name="Guo L."/>
            <person name="Winzer T."/>
            <person name="Yang X."/>
            <person name="Li Y."/>
            <person name="Ning Z."/>
            <person name="He Z."/>
            <person name="Teodor R."/>
            <person name="Lu Y."/>
            <person name="Bowser T.A."/>
            <person name="Graham I.A."/>
            <person name="Ye K."/>
        </authorList>
    </citation>
    <scope>NUCLEOTIDE SEQUENCE [LARGE SCALE GENOMIC DNA]</scope>
    <source>
        <strain evidence="14">cv. HN1</strain>
        <tissue evidence="13">Leaves</tissue>
    </source>
</reference>
<dbReference type="GO" id="GO:0003677">
    <property type="term" value="F:DNA binding"/>
    <property type="evidence" value="ECO:0007669"/>
    <property type="project" value="UniProtKB-KW"/>
</dbReference>
<dbReference type="InterPro" id="IPR025525">
    <property type="entry name" value="hAT-like_transposase_RNase-H"/>
</dbReference>
<gene>
    <name evidence="13" type="ORF">C5167_009774</name>
</gene>
<accession>A0A4Y7K2A6</accession>
<evidence type="ECO:0000259" key="12">
    <source>
        <dbReference type="PROSITE" id="PS50808"/>
    </source>
</evidence>
<keyword evidence="5" id="KW-0862">Zinc</keyword>
<dbReference type="PROSITE" id="PS50808">
    <property type="entry name" value="ZF_BED"/>
    <property type="match status" value="1"/>
</dbReference>
<evidence type="ECO:0000256" key="11">
    <source>
        <dbReference type="SAM" id="MobiDB-lite"/>
    </source>
</evidence>
<dbReference type="GO" id="GO:0008270">
    <property type="term" value="F:zinc ion binding"/>
    <property type="evidence" value="ECO:0007669"/>
    <property type="project" value="UniProtKB-KW"/>
</dbReference>
<dbReference type="SMART" id="SM00614">
    <property type="entry name" value="ZnF_BED"/>
    <property type="match status" value="1"/>
</dbReference>
<keyword evidence="6" id="KW-0805">Transcription regulation</keyword>
<dbReference type="Proteomes" id="UP000316621">
    <property type="component" value="Chromosome 6"/>
</dbReference>
<dbReference type="InterPro" id="IPR003656">
    <property type="entry name" value="Znf_BED"/>
</dbReference>
<name>A0A4Y7K2A6_PAPSO</name>
<evidence type="ECO:0000256" key="4">
    <source>
        <dbReference type="ARBA" id="ARBA00022771"/>
    </source>
</evidence>
<dbReference type="Pfam" id="PF05699">
    <property type="entry name" value="Dimer_Tnp_hAT"/>
    <property type="match status" value="1"/>
</dbReference>
<evidence type="ECO:0000313" key="14">
    <source>
        <dbReference type="Proteomes" id="UP000316621"/>
    </source>
</evidence>
<dbReference type="SUPFAM" id="SSF53098">
    <property type="entry name" value="Ribonuclease H-like"/>
    <property type="match status" value="1"/>
</dbReference>
<sequence length="774" mass="87623">MNGSIRILLVGYPRVFRGNMKSQTGSSVGDHCVPVKKTKVTVSKSPCMPPPKAAVSKAAKKSKVVNSAEPKEVETVASESSDTGDSDSDHIEAATTDVVPSPTRKRKRTSKYWAEFQEVLIKGKTHGECKHCKRNIGAESKNGTSSLRKHLNSCMAYKRAQQQINQMFLKASETQDGSVVAYNFKFNQEVTRDCIARMIILHELPFSFVEYIGFRRVLTSLQPNIKLVKRNTTKSDCIRIYQMEKKHLYDIFSKVQSRISLTTDMWTCTTQNRGYMALTAHYVDEEWKIQKRILSFNVVDVQHTGVNIAKVLMEQLYKWNIDRKIASITLDNASTNKVVVSELLAQLKPDNGLLLDGELFHVRCSAHVVAIIVDHGMLQIKEEIHKIRNSVKFIRGSPQRQQKFKEVCLQVNAPDKKLIQDVDTRWNSTYLMLETALLFREAFNRFGKIEPDFLNVAPTSEDWNNASSLSICLKVFYEVTILFSGTSYVTVNRYFDTACSLYLELREWCDSDDALISKMAVNMMKKFERYWQLTSKIFAIASILDHRFKMKLLDYYFPLIYPGNSEEKKLEVMEVLKRLYNEYATNYASSAHVYSANISTNQVNMEDSVGSSGSTLSSQSSFTSRRKGLTAFMEESSQHDVVRTDLEQYLSADVHPIRKGSGIDLNDSSFDVLGWWKFHGPMYPIVAVIARDILAIPASSVASESVFSTSGRVVDKFRSSMLPETIEALICTQDWIRSALKNEGYGLGSTSLQTLLEAMEELESDDDDATSHIV</sequence>
<dbReference type="Gramene" id="RZC66085">
    <property type="protein sequence ID" value="RZC66085"/>
    <property type="gene ID" value="C5167_009774"/>
</dbReference>
<dbReference type="InterPro" id="IPR052035">
    <property type="entry name" value="ZnF_BED_domain_contain"/>
</dbReference>
<feature type="region of interest" description="Disordered" evidence="11">
    <location>
        <begin position="42"/>
        <end position="107"/>
    </location>
</feature>
<evidence type="ECO:0000313" key="13">
    <source>
        <dbReference type="EMBL" id="RZC66085.1"/>
    </source>
</evidence>
<dbReference type="PANTHER" id="PTHR46481">
    <property type="entry name" value="ZINC FINGER BED DOMAIN-CONTAINING PROTEIN 4"/>
    <property type="match status" value="1"/>
</dbReference>
<dbReference type="Pfam" id="PF14372">
    <property type="entry name" value="hAT-like_RNase-H"/>
    <property type="match status" value="1"/>
</dbReference>
<organism evidence="13 14">
    <name type="scientific">Papaver somniferum</name>
    <name type="common">Opium poppy</name>
    <dbReference type="NCBI Taxonomy" id="3469"/>
    <lineage>
        <taxon>Eukaryota</taxon>
        <taxon>Viridiplantae</taxon>
        <taxon>Streptophyta</taxon>
        <taxon>Embryophyta</taxon>
        <taxon>Tracheophyta</taxon>
        <taxon>Spermatophyta</taxon>
        <taxon>Magnoliopsida</taxon>
        <taxon>Ranunculales</taxon>
        <taxon>Papaveraceae</taxon>
        <taxon>Papaveroideae</taxon>
        <taxon>Papaver</taxon>
    </lineage>
</organism>
<evidence type="ECO:0000256" key="5">
    <source>
        <dbReference type="ARBA" id="ARBA00022833"/>
    </source>
</evidence>
<keyword evidence="7" id="KW-0238">DNA-binding</keyword>
<keyword evidence="9" id="KW-0539">Nucleus</keyword>
<dbReference type="AlphaFoldDB" id="A0A4Y7K2A6"/>
<evidence type="ECO:0000256" key="7">
    <source>
        <dbReference type="ARBA" id="ARBA00023125"/>
    </source>
</evidence>
<comment type="subcellular location">
    <subcellularLocation>
        <location evidence="1">Nucleus</location>
    </subcellularLocation>
</comment>
<dbReference type="EMBL" id="CM010720">
    <property type="protein sequence ID" value="RZC66085.1"/>
    <property type="molecule type" value="Genomic_DNA"/>
</dbReference>
<dbReference type="OMA" id="INVKMAQ"/>
<dbReference type="STRING" id="3469.A0A4Y7K2A6"/>
<evidence type="ECO:0000256" key="6">
    <source>
        <dbReference type="ARBA" id="ARBA00023015"/>
    </source>
</evidence>
<keyword evidence="14" id="KW-1185">Reference proteome</keyword>
<keyword evidence="3" id="KW-0479">Metal-binding</keyword>
<keyword evidence="4 10" id="KW-0863">Zinc-finger</keyword>
<evidence type="ECO:0000256" key="1">
    <source>
        <dbReference type="ARBA" id="ARBA00004123"/>
    </source>
</evidence>
<evidence type="ECO:0000256" key="9">
    <source>
        <dbReference type="ARBA" id="ARBA00023242"/>
    </source>
</evidence>
<evidence type="ECO:0000256" key="10">
    <source>
        <dbReference type="PROSITE-ProRule" id="PRU00027"/>
    </source>
</evidence>
<evidence type="ECO:0000256" key="3">
    <source>
        <dbReference type="ARBA" id="ARBA00022723"/>
    </source>
</evidence>
<feature type="domain" description="BED-type" evidence="12">
    <location>
        <begin position="107"/>
        <end position="164"/>
    </location>
</feature>
<evidence type="ECO:0000256" key="8">
    <source>
        <dbReference type="ARBA" id="ARBA00023163"/>
    </source>
</evidence>
<keyword evidence="8" id="KW-0804">Transcription</keyword>
<dbReference type="InterPro" id="IPR008906">
    <property type="entry name" value="HATC_C_dom"/>
</dbReference>